<accession>A0A2N5WXS6</accession>
<dbReference type="RefSeq" id="WP_101518945.1">
    <property type="nucleotide sequence ID" value="NZ_PKUS01000039.1"/>
</dbReference>
<comment type="caution">
    <text evidence="1">The sequence shown here is derived from an EMBL/GenBank/DDBJ whole genome shotgun (WGS) entry which is preliminary data.</text>
</comment>
<organism evidence="1 2">
    <name type="scientific">Pseudohalioglobus lutimaris</name>
    <dbReference type="NCBI Taxonomy" id="1737061"/>
    <lineage>
        <taxon>Bacteria</taxon>
        <taxon>Pseudomonadati</taxon>
        <taxon>Pseudomonadota</taxon>
        <taxon>Gammaproteobacteria</taxon>
        <taxon>Cellvibrionales</taxon>
        <taxon>Halieaceae</taxon>
        <taxon>Pseudohalioglobus</taxon>
    </lineage>
</organism>
<evidence type="ECO:0000313" key="1">
    <source>
        <dbReference type="EMBL" id="PLW67042.1"/>
    </source>
</evidence>
<name>A0A2N5WXS6_9GAMM</name>
<sequence>MRFESIERAAGIRFRIILNQLGLRDKKFFAIGFNKSGTTSLDALFQSMGLPSNHGTEWRTCNDMNLLRKYDCFSDGVPDDLPKLDQSFPGSKYILQVRSLQSWVYSRLGHIQREKETGRYKASDYWDDSQSAVKQWIEHRNQHHLFVMKYFADRKDDYLIVNFTRDMQAARKVCQFMERRGVDEMPKENVGSRRTPPPEHRDLFAKCVYELGLTDAELEFDIYCPSLVSDPDFLKFPEDTSLIS</sequence>
<evidence type="ECO:0000313" key="2">
    <source>
        <dbReference type="Proteomes" id="UP000235005"/>
    </source>
</evidence>
<dbReference type="Proteomes" id="UP000235005">
    <property type="component" value="Unassembled WGS sequence"/>
</dbReference>
<dbReference type="EMBL" id="PKUS01000039">
    <property type="protein sequence ID" value="PLW67042.1"/>
    <property type="molecule type" value="Genomic_DNA"/>
</dbReference>
<proteinExistence type="predicted"/>
<gene>
    <name evidence="1" type="ORF">C0039_18670</name>
</gene>
<dbReference type="Gene3D" id="3.40.50.300">
    <property type="entry name" value="P-loop containing nucleotide triphosphate hydrolases"/>
    <property type="match status" value="1"/>
</dbReference>
<reference evidence="1 2" key="1">
    <citation type="submission" date="2018-01" db="EMBL/GenBank/DDBJ databases">
        <title>The draft genome sequence of Halioglobus lutimaris HF004.</title>
        <authorList>
            <person name="Du Z.-J."/>
            <person name="Shi M.-J."/>
        </authorList>
    </citation>
    <scope>NUCLEOTIDE SEQUENCE [LARGE SCALE GENOMIC DNA]</scope>
    <source>
        <strain evidence="1 2">HF004</strain>
    </source>
</reference>
<keyword evidence="2" id="KW-1185">Reference proteome</keyword>
<evidence type="ECO:0008006" key="3">
    <source>
        <dbReference type="Google" id="ProtNLM"/>
    </source>
</evidence>
<dbReference type="InterPro" id="IPR027417">
    <property type="entry name" value="P-loop_NTPase"/>
</dbReference>
<dbReference type="AlphaFoldDB" id="A0A2N5WXS6"/>
<dbReference type="OrthoDB" id="7855297at2"/>
<dbReference type="SUPFAM" id="SSF52540">
    <property type="entry name" value="P-loop containing nucleoside triphosphate hydrolases"/>
    <property type="match status" value="1"/>
</dbReference>
<protein>
    <recommendedName>
        <fullName evidence="3">Sulfotransferase family protein</fullName>
    </recommendedName>
</protein>